<reference evidence="7 8" key="1">
    <citation type="submission" date="2017-06" db="EMBL/GenBank/DDBJ databases">
        <authorList>
            <person name="Kim H.J."/>
            <person name="Triplett B.A."/>
        </authorList>
    </citation>
    <scope>NUCLEOTIDE SEQUENCE [LARGE SCALE GENOMIC DNA]</scope>
    <source>
        <strain evidence="7 8">B29T1</strain>
    </source>
</reference>
<dbReference type="Gene3D" id="3.40.50.300">
    <property type="entry name" value="P-loop containing nucleotide triphosphate hydrolases"/>
    <property type="match status" value="1"/>
</dbReference>
<dbReference type="AlphaFoldDB" id="A0A212PZZ4"/>
<dbReference type="InterPro" id="IPR003439">
    <property type="entry name" value="ABC_transporter-like_ATP-bd"/>
</dbReference>
<proteinExistence type="inferred from homology"/>
<dbReference type="EMBL" id="FYEH01000001">
    <property type="protein sequence ID" value="SNB52647.1"/>
    <property type="molecule type" value="Genomic_DNA"/>
</dbReference>
<keyword evidence="5" id="KW-0029">Amino-acid transport</keyword>
<evidence type="ECO:0000256" key="2">
    <source>
        <dbReference type="ARBA" id="ARBA00022448"/>
    </source>
</evidence>
<dbReference type="Proteomes" id="UP000197065">
    <property type="component" value="Unassembled WGS sequence"/>
</dbReference>
<dbReference type="SUPFAM" id="SSF52540">
    <property type="entry name" value="P-loop containing nucleoside triphosphate hydrolases"/>
    <property type="match status" value="1"/>
</dbReference>
<dbReference type="Pfam" id="PF00005">
    <property type="entry name" value="ABC_tran"/>
    <property type="match status" value="1"/>
</dbReference>
<dbReference type="InterPro" id="IPR017871">
    <property type="entry name" value="ABC_transporter-like_CS"/>
</dbReference>
<name>A0A212PZZ4_9PROT</name>
<sequence length="235" mass="25606">MLELDEVTISYGPKTAVRQLSITAGQKQITTIIGSNGAGKTTTLKAISGLLPTSGGKIRFMGEVISGRTCAEVFRYGLAHVPEGRELFPRMTVYDNLMMGAYTRRDRGRVTADLDKTFHYFPVLKDKMKLLARNLSGGEQQMLAFGRALMSNPKMLLLDEPSIGLAPLIEQHLIATVAKLVEEEGLGVLLVEQNAALALSVSNIGYVLDLGSLVLAGKASELMRNEDIRRVYLGH</sequence>
<evidence type="ECO:0000259" key="6">
    <source>
        <dbReference type="PROSITE" id="PS50893"/>
    </source>
</evidence>
<dbReference type="GO" id="GO:0005524">
    <property type="term" value="F:ATP binding"/>
    <property type="evidence" value="ECO:0007669"/>
    <property type="project" value="UniProtKB-KW"/>
</dbReference>
<protein>
    <submittedName>
        <fullName evidence="7">Amino acid/amide ABC transporter ATP-binding protein 2, HAAT family</fullName>
    </submittedName>
</protein>
<dbReference type="OrthoDB" id="9775250at2"/>
<evidence type="ECO:0000256" key="3">
    <source>
        <dbReference type="ARBA" id="ARBA00022741"/>
    </source>
</evidence>
<dbReference type="PANTHER" id="PTHR43820:SF4">
    <property type="entry name" value="HIGH-AFFINITY BRANCHED-CHAIN AMINO ACID TRANSPORT ATP-BINDING PROTEIN LIVF"/>
    <property type="match status" value="1"/>
</dbReference>
<keyword evidence="4 7" id="KW-0067">ATP-binding</keyword>
<dbReference type="GO" id="GO:0015658">
    <property type="term" value="F:branched-chain amino acid transmembrane transporter activity"/>
    <property type="evidence" value="ECO:0007669"/>
    <property type="project" value="TreeGrafter"/>
</dbReference>
<dbReference type="RefSeq" id="WP_088559599.1">
    <property type="nucleotide sequence ID" value="NZ_FYEH01000001.1"/>
</dbReference>
<dbReference type="InterPro" id="IPR003593">
    <property type="entry name" value="AAA+_ATPase"/>
</dbReference>
<gene>
    <name evidence="7" type="ORF">SAMN07250955_101289</name>
</gene>
<feature type="domain" description="ABC transporter" evidence="6">
    <location>
        <begin position="2"/>
        <end position="235"/>
    </location>
</feature>
<dbReference type="SMART" id="SM00382">
    <property type="entry name" value="AAA"/>
    <property type="match status" value="1"/>
</dbReference>
<dbReference type="InterPro" id="IPR052156">
    <property type="entry name" value="BCAA_Transport_ATP-bd_LivF"/>
</dbReference>
<dbReference type="InterPro" id="IPR027417">
    <property type="entry name" value="P-loop_NTPase"/>
</dbReference>
<organism evidence="7 8">
    <name type="scientific">Arboricoccus pini</name>
    <dbReference type="NCBI Taxonomy" id="1963835"/>
    <lineage>
        <taxon>Bacteria</taxon>
        <taxon>Pseudomonadati</taxon>
        <taxon>Pseudomonadota</taxon>
        <taxon>Alphaproteobacteria</taxon>
        <taxon>Geminicoccales</taxon>
        <taxon>Geminicoccaceae</taxon>
        <taxon>Arboricoccus</taxon>
    </lineage>
</organism>
<evidence type="ECO:0000313" key="7">
    <source>
        <dbReference type="EMBL" id="SNB52647.1"/>
    </source>
</evidence>
<dbReference type="GO" id="GO:0016887">
    <property type="term" value="F:ATP hydrolysis activity"/>
    <property type="evidence" value="ECO:0007669"/>
    <property type="project" value="InterPro"/>
</dbReference>
<comment type="similarity">
    <text evidence="1">Belongs to the ABC transporter superfamily.</text>
</comment>
<dbReference type="CDD" id="cd03224">
    <property type="entry name" value="ABC_TM1139_LivF_branched"/>
    <property type="match status" value="1"/>
</dbReference>
<keyword evidence="8" id="KW-1185">Reference proteome</keyword>
<evidence type="ECO:0000313" key="8">
    <source>
        <dbReference type="Proteomes" id="UP000197065"/>
    </source>
</evidence>
<dbReference type="PANTHER" id="PTHR43820">
    <property type="entry name" value="HIGH-AFFINITY BRANCHED-CHAIN AMINO ACID TRANSPORT ATP-BINDING PROTEIN LIVF"/>
    <property type="match status" value="1"/>
</dbReference>
<evidence type="ECO:0000256" key="4">
    <source>
        <dbReference type="ARBA" id="ARBA00022840"/>
    </source>
</evidence>
<accession>A0A212PZZ4</accession>
<evidence type="ECO:0000256" key="1">
    <source>
        <dbReference type="ARBA" id="ARBA00005417"/>
    </source>
</evidence>
<dbReference type="PROSITE" id="PS50893">
    <property type="entry name" value="ABC_TRANSPORTER_2"/>
    <property type="match status" value="1"/>
</dbReference>
<dbReference type="PROSITE" id="PS00211">
    <property type="entry name" value="ABC_TRANSPORTER_1"/>
    <property type="match status" value="1"/>
</dbReference>
<dbReference type="GO" id="GO:0015807">
    <property type="term" value="P:L-amino acid transport"/>
    <property type="evidence" value="ECO:0007669"/>
    <property type="project" value="TreeGrafter"/>
</dbReference>
<keyword evidence="2" id="KW-0813">Transport</keyword>
<keyword evidence="3" id="KW-0547">Nucleotide-binding</keyword>
<evidence type="ECO:0000256" key="5">
    <source>
        <dbReference type="ARBA" id="ARBA00022970"/>
    </source>
</evidence>